<sequence length="62" mass="7346">MVLQAVEVLRIKVKEFGKCQTGEMVQWKKLFGLNSQDRRGLREEMRRRKYMPLFQGMSVLNG</sequence>
<protein>
    <submittedName>
        <fullName evidence="1">Uncharacterized protein</fullName>
    </submittedName>
</protein>
<accession>A0A8H6FQ16</accession>
<dbReference type="RefSeq" id="XP_037161999.1">
    <property type="nucleotide sequence ID" value="XM_037311132.1"/>
</dbReference>
<dbReference type="EMBL" id="JACCJC010000047">
    <property type="protein sequence ID" value="KAF6232573.1"/>
    <property type="molecule type" value="Genomic_DNA"/>
</dbReference>
<keyword evidence="2" id="KW-1185">Reference proteome</keyword>
<comment type="caution">
    <text evidence="1">The sequence shown here is derived from an EMBL/GenBank/DDBJ whole genome shotgun (WGS) entry which is preliminary data.</text>
</comment>
<dbReference type="GeneID" id="59290893"/>
<name>A0A8H6FQ16_9LECA</name>
<gene>
    <name evidence="1" type="ORF">HO173_009241</name>
</gene>
<evidence type="ECO:0000313" key="2">
    <source>
        <dbReference type="Proteomes" id="UP000578531"/>
    </source>
</evidence>
<proteinExistence type="predicted"/>
<evidence type="ECO:0000313" key="1">
    <source>
        <dbReference type="EMBL" id="KAF6232573.1"/>
    </source>
</evidence>
<organism evidence="1 2">
    <name type="scientific">Letharia columbiana</name>
    <dbReference type="NCBI Taxonomy" id="112416"/>
    <lineage>
        <taxon>Eukaryota</taxon>
        <taxon>Fungi</taxon>
        <taxon>Dikarya</taxon>
        <taxon>Ascomycota</taxon>
        <taxon>Pezizomycotina</taxon>
        <taxon>Lecanoromycetes</taxon>
        <taxon>OSLEUM clade</taxon>
        <taxon>Lecanoromycetidae</taxon>
        <taxon>Lecanorales</taxon>
        <taxon>Lecanorineae</taxon>
        <taxon>Parmeliaceae</taxon>
        <taxon>Letharia</taxon>
    </lineage>
</organism>
<dbReference type="AlphaFoldDB" id="A0A8H6FQ16"/>
<dbReference type="Proteomes" id="UP000578531">
    <property type="component" value="Unassembled WGS sequence"/>
</dbReference>
<reference evidence="1 2" key="1">
    <citation type="journal article" date="2020" name="Genomics">
        <title>Complete, high-quality genomes from long-read metagenomic sequencing of two wolf lichen thalli reveals enigmatic genome architecture.</title>
        <authorList>
            <person name="McKenzie S.K."/>
            <person name="Walston R.F."/>
            <person name="Allen J.L."/>
        </authorList>
    </citation>
    <scope>NUCLEOTIDE SEQUENCE [LARGE SCALE GENOMIC DNA]</scope>
    <source>
        <strain evidence="1">WasteWater2</strain>
    </source>
</reference>